<sequence length="174" mass="18752">MFKTFEDVERVARAGKPEHVLDMFVESYLRGEALRALYRVTLVEGEVETGDAGGAGETAGADGVGATGETAGAEGVRGAGPDAVASIDEAAFRAWLAERMQGETFAPPELATTEVEAFKRAHYAMFREGAYGTWEQQLDMQYHGTWQAHMEAVKAAWPKPENVPEQNTLAEAGA</sequence>
<feature type="region of interest" description="Disordered" evidence="1">
    <location>
        <begin position="49"/>
        <end position="79"/>
    </location>
</feature>
<dbReference type="Proteomes" id="UP000580856">
    <property type="component" value="Unassembled WGS sequence"/>
</dbReference>
<comment type="caution">
    <text evidence="2">The sequence shown here is derived from an EMBL/GenBank/DDBJ whole genome shotgun (WGS) entry which is preliminary data.</text>
</comment>
<keyword evidence="3" id="KW-1185">Reference proteome</keyword>
<organism evidence="2 3">
    <name type="scientific">Desulfobaculum xiamenense</name>
    <dbReference type="NCBI Taxonomy" id="995050"/>
    <lineage>
        <taxon>Bacteria</taxon>
        <taxon>Pseudomonadati</taxon>
        <taxon>Thermodesulfobacteriota</taxon>
        <taxon>Desulfovibrionia</taxon>
        <taxon>Desulfovibrionales</taxon>
        <taxon>Desulfovibrionaceae</taxon>
        <taxon>Desulfobaculum</taxon>
    </lineage>
</organism>
<evidence type="ECO:0000256" key="1">
    <source>
        <dbReference type="SAM" id="MobiDB-lite"/>
    </source>
</evidence>
<name>A0A846QKH2_9BACT</name>
<evidence type="ECO:0000313" key="3">
    <source>
        <dbReference type="Proteomes" id="UP000580856"/>
    </source>
</evidence>
<dbReference type="EMBL" id="JAATJA010000001">
    <property type="protein sequence ID" value="NJB66683.1"/>
    <property type="molecule type" value="Genomic_DNA"/>
</dbReference>
<accession>A0A846QKH2</accession>
<gene>
    <name evidence="2" type="ORF">GGQ74_000323</name>
</gene>
<evidence type="ECO:0000313" key="2">
    <source>
        <dbReference type="EMBL" id="NJB66683.1"/>
    </source>
</evidence>
<protein>
    <submittedName>
        <fullName evidence="2">Uncharacterized protein</fullName>
    </submittedName>
</protein>
<feature type="compositionally biased region" description="Low complexity" evidence="1">
    <location>
        <begin position="67"/>
        <end position="79"/>
    </location>
</feature>
<dbReference type="AlphaFoldDB" id="A0A846QKH2"/>
<feature type="compositionally biased region" description="Gly residues" evidence="1">
    <location>
        <begin position="51"/>
        <end position="66"/>
    </location>
</feature>
<proteinExistence type="predicted"/>
<reference evidence="2 3" key="1">
    <citation type="submission" date="2020-03" db="EMBL/GenBank/DDBJ databases">
        <title>Genomic Encyclopedia of Type Strains, Phase IV (KMG-IV): sequencing the most valuable type-strain genomes for metagenomic binning, comparative biology and taxonomic classification.</title>
        <authorList>
            <person name="Goeker M."/>
        </authorList>
    </citation>
    <scope>NUCLEOTIDE SEQUENCE [LARGE SCALE GENOMIC DNA]</scope>
    <source>
        <strain evidence="2 3">DSM 24233</strain>
    </source>
</reference>
<dbReference type="RefSeq" id="WP_167939800.1">
    <property type="nucleotide sequence ID" value="NZ_JAATJA010000001.1"/>
</dbReference>